<evidence type="ECO:0000256" key="1">
    <source>
        <dbReference type="SAM" id="MobiDB-lite"/>
    </source>
</evidence>
<feature type="region of interest" description="Disordered" evidence="1">
    <location>
        <begin position="92"/>
        <end position="125"/>
    </location>
</feature>
<gene>
    <name evidence="2" type="primary">Mox2</name>
    <name evidence="2" type="ORF">BRAFLDRAFT_106694</name>
</gene>
<organism evidence="2">
    <name type="scientific">Branchiostoma floridae</name>
    <name type="common">Florida lancelet</name>
    <name type="synonym">Amphioxus</name>
    <dbReference type="NCBI Taxonomy" id="7739"/>
    <lineage>
        <taxon>Eukaryota</taxon>
        <taxon>Metazoa</taxon>
        <taxon>Chordata</taxon>
        <taxon>Cephalochordata</taxon>
        <taxon>Leptocardii</taxon>
        <taxon>Amphioxiformes</taxon>
        <taxon>Branchiostomatidae</taxon>
        <taxon>Branchiostoma</taxon>
    </lineage>
</organism>
<dbReference type="InParanoid" id="C3XTA1"/>
<evidence type="ECO:0000313" key="2">
    <source>
        <dbReference type="EMBL" id="EEN68690.1"/>
    </source>
</evidence>
<accession>C3XTA1</accession>
<reference evidence="2" key="1">
    <citation type="journal article" date="2008" name="Nature">
        <title>The amphioxus genome and the evolution of the chordate karyotype.</title>
        <authorList>
            <consortium name="US DOE Joint Genome Institute (JGI-PGF)"/>
            <person name="Putnam N.H."/>
            <person name="Butts T."/>
            <person name="Ferrier D.E.K."/>
            <person name="Furlong R.F."/>
            <person name="Hellsten U."/>
            <person name="Kawashima T."/>
            <person name="Robinson-Rechavi M."/>
            <person name="Shoguchi E."/>
            <person name="Terry A."/>
            <person name="Yu J.-K."/>
            <person name="Benito-Gutierrez E.L."/>
            <person name="Dubchak I."/>
            <person name="Garcia-Fernandez J."/>
            <person name="Gibson-Brown J.J."/>
            <person name="Grigoriev I.V."/>
            <person name="Horton A.C."/>
            <person name="de Jong P.J."/>
            <person name="Jurka J."/>
            <person name="Kapitonov V.V."/>
            <person name="Kohara Y."/>
            <person name="Kuroki Y."/>
            <person name="Lindquist E."/>
            <person name="Lucas S."/>
            <person name="Osoegawa K."/>
            <person name="Pennacchio L.A."/>
            <person name="Salamov A.A."/>
            <person name="Satou Y."/>
            <person name="Sauka-Spengler T."/>
            <person name="Schmutz J."/>
            <person name="Shin-I T."/>
            <person name="Toyoda A."/>
            <person name="Bronner-Fraser M."/>
            <person name="Fujiyama A."/>
            <person name="Holland L.Z."/>
            <person name="Holland P.W.H."/>
            <person name="Satoh N."/>
            <person name="Rokhsar D.S."/>
        </authorList>
    </citation>
    <scope>NUCLEOTIDE SEQUENCE [LARGE SCALE GENOMIC DNA]</scope>
    <source>
        <strain evidence="2">S238N-H82</strain>
        <tissue evidence="2">Testes</tissue>
    </source>
</reference>
<dbReference type="AlphaFoldDB" id="C3XTA1"/>
<dbReference type="EMBL" id="GG666462">
    <property type="protein sequence ID" value="EEN68690.1"/>
    <property type="molecule type" value="Genomic_DNA"/>
</dbReference>
<sequence>MVVIIMGDFWTGGELDKHPHWRLLMGCVMRGINQQHDTGIPLLTPAPVLMGKDLNLAALEFLEADLGSVEVIRQRWKVLNPDTGGYRASLVEHNRTDRQTSGTLTQHSHGPTSPDSTHDVLTPPSPVSAGYIGRYQPAFRTLACSSAGGLSWEGDSGACGIR</sequence>
<name>C3XTA1_BRAFL</name>
<proteinExistence type="predicted"/>
<protein>
    <submittedName>
        <fullName evidence="2">Uncharacterized protein</fullName>
    </submittedName>
</protein>
<feature type="compositionally biased region" description="Polar residues" evidence="1">
    <location>
        <begin position="99"/>
        <end position="115"/>
    </location>
</feature>